<evidence type="ECO:0000313" key="1">
    <source>
        <dbReference type="EMBL" id="GFS59021.1"/>
    </source>
</evidence>
<dbReference type="Proteomes" id="UP000887013">
    <property type="component" value="Unassembled WGS sequence"/>
</dbReference>
<organism evidence="1 2">
    <name type="scientific">Nephila pilipes</name>
    <name type="common">Giant wood spider</name>
    <name type="synonym">Nephila maculata</name>
    <dbReference type="NCBI Taxonomy" id="299642"/>
    <lineage>
        <taxon>Eukaryota</taxon>
        <taxon>Metazoa</taxon>
        <taxon>Ecdysozoa</taxon>
        <taxon>Arthropoda</taxon>
        <taxon>Chelicerata</taxon>
        <taxon>Arachnida</taxon>
        <taxon>Araneae</taxon>
        <taxon>Araneomorphae</taxon>
        <taxon>Entelegynae</taxon>
        <taxon>Araneoidea</taxon>
        <taxon>Nephilidae</taxon>
        <taxon>Nephila</taxon>
    </lineage>
</organism>
<accession>A0A8X6MJL6</accession>
<reference evidence="1" key="1">
    <citation type="submission" date="2020-08" db="EMBL/GenBank/DDBJ databases">
        <title>Multicomponent nature underlies the extraordinary mechanical properties of spider dragline silk.</title>
        <authorList>
            <person name="Kono N."/>
            <person name="Nakamura H."/>
            <person name="Mori M."/>
            <person name="Yoshida Y."/>
            <person name="Ohtoshi R."/>
            <person name="Malay A.D."/>
            <person name="Moran D.A.P."/>
            <person name="Tomita M."/>
            <person name="Numata K."/>
            <person name="Arakawa K."/>
        </authorList>
    </citation>
    <scope>NUCLEOTIDE SEQUENCE</scope>
</reference>
<dbReference type="AlphaFoldDB" id="A0A8X6MJL6"/>
<sequence length="133" mass="15455">MRIKIRGTLKLGKTFDLRGTQQGEIPEQEPDLEHKKEYYTVKHIIWYHILMIIPAEPNALRISRQVNQSRLKLPMNQTYHQNRVVTMDECGKTILHYIAEKGHTEVIKGLEKGVEIDVLNIFDKVITYCPIGS</sequence>
<keyword evidence="2" id="KW-1185">Reference proteome</keyword>
<name>A0A8X6MJL6_NEPPI</name>
<proteinExistence type="predicted"/>
<comment type="caution">
    <text evidence="1">The sequence shown here is derived from an EMBL/GenBank/DDBJ whole genome shotgun (WGS) entry which is preliminary data.</text>
</comment>
<protein>
    <submittedName>
        <fullName evidence="1">Uncharacterized protein</fullName>
    </submittedName>
</protein>
<gene>
    <name evidence="1" type="ORF">NPIL_580671</name>
</gene>
<evidence type="ECO:0000313" key="2">
    <source>
        <dbReference type="Proteomes" id="UP000887013"/>
    </source>
</evidence>
<dbReference type="EMBL" id="BMAW01093163">
    <property type="protein sequence ID" value="GFS59021.1"/>
    <property type="molecule type" value="Genomic_DNA"/>
</dbReference>